<name>G2Y0S4_BOTF4</name>
<sequence>MQFLSTTSNSLRIVFAIALFVLSAPTIALPMPLSHTVSYPVSGAHESLSNELPHTELH</sequence>
<accession>G2Y0S4</accession>
<dbReference type="EMBL" id="FQ790281">
    <property type="protein sequence ID" value="CCD46239.1"/>
    <property type="molecule type" value="Genomic_DNA"/>
</dbReference>
<organism evidence="1 2">
    <name type="scientific">Botryotinia fuckeliana (strain T4)</name>
    <name type="common">Noble rot fungus</name>
    <name type="synonym">Botrytis cinerea</name>
    <dbReference type="NCBI Taxonomy" id="999810"/>
    <lineage>
        <taxon>Eukaryota</taxon>
        <taxon>Fungi</taxon>
        <taxon>Dikarya</taxon>
        <taxon>Ascomycota</taxon>
        <taxon>Pezizomycotina</taxon>
        <taxon>Leotiomycetes</taxon>
        <taxon>Helotiales</taxon>
        <taxon>Sclerotiniaceae</taxon>
        <taxon>Botrytis</taxon>
    </lineage>
</organism>
<protein>
    <submittedName>
        <fullName evidence="1">Uncharacterized protein</fullName>
    </submittedName>
</protein>
<dbReference type="HOGENOM" id="CLU_211146_0_0_1"/>
<proteinExistence type="predicted"/>
<evidence type="ECO:0000313" key="1">
    <source>
        <dbReference type="EMBL" id="CCD46239.1"/>
    </source>
</evidence>
<dbReference type="InParanoid" id="G2Y0S4"/>
<gene>
    <name evidence="1" type="ORF">BofuT4_uP117890.1</name>
</gene>
<reference evidence="2" key="1">
    <citation type="journal article" date="2011" name="PLoS Genet.">
        <title>Genomic analysis of the necrotrophic fungal pathogens Sclerotinia sclerotiorum and Botrytis cinerea.</title>
        <authorList>
            <person name="Amselem J."/>
            <person name="Cuomo C.A."/>
            <person name="van Kan J.A."/>
            <person name="Viaud M."/>
            <person name="Benito E.P."/>
            <person name="Couloux A."/>
            <person name="Coutinho P.M."/>
            <person name="de Vries R.P."/>
            <person name="Dyer P.S."/>
            <person name="Fillinger S."/>
            <person name="Fournier E."/>
            <person name="Gout L."/>
            <person name="Hahn M."/>
            <person name="Kohn L."/>
            <person name="Lapalu N."/>
            <person name="Plummer K.M."/>
            <person name="Pradier J.M."/>
            <person name="Quevillon E."/>
            <person name="Sharon A."/>
            <person name="Simon A."/>
            <person name="ten Have A."/>
            <person name="Tudzynski B."/>
            <person name="Tudzynski P."/>
            <person name="Wincker P."/>
            <person name="Andrew M."/>
            <person name="Anthouard V."/>
            <person name="Beever R.E."/>
            <person name="Beffa R."/>
            <person name="Benoit I."/>
            <person name="Bouzid O."/>
            <person name="Brault B."/>
            <person name="Chen Z."/>
            <person name="Choquer M."/>
            <person name="Collemare J."/>
            <person name="Cotton P."/>
            <person name="Danchin E.G."/>
            <person name="Da Silva C."/>
            <person name="Gautier A."/>
            <person name="Giraud C."/>
            <person name="Giraud T."/>
            <person name="Gonzalez C."/>
            <person name="Grossetete S."/>
            <person name="Guldener U."/>
            <person name="Henrissat B."/>
            <person name="Howlett B.J."/>
            <person name="Kodira C."/>
            <person name="Kretschmer M."/>
            <person name="Lappartient A."/>
            <person name="Leroch M."/>
            <person name="Levis C."/>
            <person name="Mauceli E."/>
            <person name="Neuveglise C."/>
            <person name="Oeser B."/>
            <person name="Pearson M."/>
            <person name="Poulain J."/>
            <person name="Poussereau N."/>
            <person name="Quesneville H."/>
            <person name="Rascle C."/>
            <person name="Schumacher J."/>
            <person name="Segurens B."/>
            <person name="Sexton A."/>
            <person name="Silva E."/>
            <person name="Sirven C."/>
            <person name="Soanes D.M."/>
            <person name="Talbot N.J."/>
            <person name="Templeton M."/>
            <person name="Yandava C."/>
            <person name="Yarden O."/>
            <person name="Zeng Q."/>
            <person name="Rollins J.A."/>
            <person name="Lebrun M.H."/>
            <person name="Dickman M."/>
        </authorList>
    </citation>
    <scope>NUCLEOTIDE SEQUENCE [LARGE SCALE GENOMIC DNA]</scope>
    <source>
        <strain evidence="2">T4</strain>
    </source>
</reference>
<dbReference type="AlphaFoldDB" id="G2Y0S4"/>
<evidence type="ECO:0000313" key="2">
    <source>
        <dbReference type="Proteomes" id="UP000008177"/>
    </source>
</evidence>
<dbReference type="OrthoDB" id="3527544at2759"/>
<dbReference type="Proteomes" id="UP000008177">
    <property type="component" value="Unplaced contigs"/>
</dbReference>